<accession>A0A559LJJ8</accession>
<dbReference type="Proteomes" id="UP000320707">
    <property type="component" value="Unassembled WGS sequence"/>
</dbReference>
<feature type="transmembrane region" description="Helical" evidence="2">
    <location>
        <begin position="267"/>
        <end position="291"/>
    </location>
</feature>
<keyword evidence="2" id="KW-0472">Membrane</keyword>
<gene>
    <name evidence="3" type="ORF">Focb16_v006004</name>
</gene>
<feature type="compositionally biased region" description="Polar residues" evidence="1">
    <location>
        <begin position="235"/>
        <end position="247"/>
    </location>
</feature>
<evidence type="ECO:0000256" key="2">
    <source>
        <dbReference type="SAM" id="Phobius"/>
    </source>
</evidence>
<reference evidence="3 4" key="1">
    <citation type="journal article" date="2019" name="Microbiol. Resour. Announc.">
        <title>High-quality draft genome sequence of Fusarium oxysporum f. sp. cubense strain 160527, a causal agent of Panama disease.</title>
        <authorList>
            <person name="Asai S."/>
            <person name="Ayukawa Y."/>
            <person name="Gan P."/>
            <person name="Masuda S."/>
            <person name="Komatsu K."/>
            <person name="Shirasu K."/>
            <person name="Arie T."/>
        </authorList>
    </citation>
    <scope>NUCLEOTIDE SEQUENCE [LARGE SCALE GENOMIC DNA]</scope>
    <source>
        <strain evidence="3 4">160527</strain>
    </source>
</reference>
<feature type="compositionally biased region" description="Basic residues" evidence="1">
    <location>
        <begin position="216"/>
        <end position="228"/>
    </location>
</feature>
<dbReference type="AlphaFoldDB" id="A0A559LJJ8"/>
<dbReference type="EMBL" id="SRMI01000003">
    <property type="protein sequence ID" value="TVY74450.1"/>
    <property type="molecule type" value="Genomic_DNA"/>
</dbReference>
<sequence length="295" mass="33506">MTIKPMFDLNMKNEDADFLSILCPFLSLWYGIKPTPWARDPAVVFCRTRLEKIGPQNFTTDLRDQIFSQMRMATMPWLSTRDRLQGQFEIASTIKTRRGTPFKIFRDFPFHTVALSKQDILRYITAVGRFNIPLEEINDGNIDAMLVLCIGLLGGERGEAFVIEQAVQIAPIALWYAEHHINNPVFFGPVVSPLPTVHPSQLLLPSPASPPERSVSRGRCRRRSRSRSRSLESSPFTERSCTPSSGSWRHGIQTWIESVNIYKFGGLLFMTGGLFIYMLALFLSSSGIIVLRMEM</sequence>
<name>A0A559LJJ8_FUSOC</name>
<evidence type="ECO:0000256" key="1">
    <source>
        <dbReference type="SAM" id="MobiDB-lite"/>
    </source>
</evidence>
<proteinExistence type="predicted"/>
<organism evidence="3 4">
    <name type="scientific">Fusarium oxysporum f. sp. cubense</name>
    <dbReference type="NCBI Taxonomy" id="61366"/>
    <lineage>
        <taxon>Eukaryota</taxon>
        <taxon>Fungi</taxon>
        <taxon>Dikarya</taxon>
        <taxon>Ascomycota</taxon>
        <taxon>Pezizomycotina</taxon>
        <taxon>Sordariomycetes</taxon>
        <taxon>Hypocreomycetidae</taxon>
        <taxon>Hypocreales</taxon>
        <taxon>Nectriaceae</taxon>
        <taxon>Fusarium</taxon>
        <taxon>Fusarium oxysporum species complex</taxon>
    </lineage>
</organism>
<evidence type="ECO:0000313" key="3">
    <source>
        <dbReference type="EMBL" id="TVY74450.1"/>
    </source>
</evidence>
<protein>
    <submittedName>
        <fullName evidence="3">Uncharacterized protein</fullName>
    </submittedName>
</protein>
<comment type="caution">
    <text evidence="3">The sequence shown here is derived from an EMBL/GenBank/DDBJ whole genome shotgun (WGS) entry which is preliminary data.</text>
</comment>
<keyword evidence="2" id="KW-0812">Transmembrane</keyword>
<keyword evidence="2" id="KW-1133">Transmembrane helix</keyword>
<evidence type="ECO:0000313" key="4">
    <source>
        <dbReference type="Proteomes" id="UP000320707"/>
    </source>
</evidence>
<feature type="region of interest" description="Disordered" evidence="1">
    <location>
        <begin position="203"/>
        <end position="248"/>
    </location>
</feature>